<keyword evidence="1" id="KW-0472">Membrane</keyword>
<dbReference type="EMBL" id="FOWW01000005">
    <property type="protein sequence ID" value="SFQ23442.1"/>
    <property type="molecule type" value="Genomic_DNA"/>
</dbReference>
<feature type="transmembrane region" description="Helical" evidence="1">
    <location>
        <begin position="193"/>
        <end position="212"/>
    </location>
</feature>
<dbReference type="AlphaFoldDB" id="A0A1I5WUJ4"/>
<dbReference type="Proteomes" id="UP000198727">
    <property type="component" value="Unassembled WGS sequence"/>
</dbReference>
<reference evidence="3" key="1">
    <citation type="submission" date="2016-10" db="EMBL/GenBank/DDBJ databases">
        <authorList>
            <person name="Varghese N."/>
            <person name="Submissions S."/>
        </authorList>
    </citation>
    <scope>NUCLEOTIDE SEQUENCE [LARGE SCALE GENOMIC DNA]</scope>
    <source>
        <strain evidence="3">CGMCC 4.5579</strain>
    </source>
</reference>
<dbReference type="STRING" id="587909.SAMN05421810_105287"/>
<feature type="transmembrane region" description="Helical" evidence="1">
    <location>
        <begin position="218"/>
        <end position="240"/>
    </location>
</feature>
<protein>
    <submittedName>
        <fullName evidence="2">Uncharacterized protein</fullName>
    </submittedName>
</protein>
<evidence type="ECO:0000256" key="1">
    <source>
        <dbReference type="SAM" id="Phobius"/>
    </source>
</evidence>
<keyword evidence="1" id="KW-0812">Transmembrane</keyword>
<accession>A0A1I5WUJ4</accession>
<sequence length="321" mass="35026">MQTLLLGLVAVVAIAGTATVLLIQARALRENDADSRRAHLVSECFLHRQESVVDPRRWPVPVPEIRRLAARRGYQEMPPPTAEVLAFRYQPTGDSGPIPPPAPAAEHQARRAELAGQLSTQDFAWVRPAEFGGTLDDVAGLAGRHGARILRVLGDRFDPVLLLGRRPIGSLREAVPLPAAGSRSSAGHHRARIVALVAGVVMVAALIALYVATRRAVVGWTLALAVLALMAAVVVPLVAGSPRRALTERMTRLVQEFDGRDVVTIVLRHVGVDRLVCLDVAAELGYVYSTYHNSLRTTTRWYEGWIVFVRHDRVREAGSGW</sequence>
<dbReference type="RefSeq" id="WP_092531132.1">
    <property type="nucleotide sequence ID" value="NZ_FOWW01000005.1"/>
</dbReference>
<organism evidence="2 3">
    <name type="scientific">Amycolatopsis arida</name>
    <dbReference type="NCBI Taxonomy" id="587909"/>
    <lineage>
        <taxon>Bacteria</taxon>
        <taxon>Bacillati</taxon>
        <taxon>Actinomycetota</taxon>
        <taxon>Actinomycetes</taxon>
        <taxon>Pseudonocardiales</taxon>
        <taxon>Pseudonocardiaceae</taxon>
        <taxon>Amycolatopsis</taxon>
    </lineage>
</organism>
<keyword evidence="1" id="KW-1133">Transmembrane helix</keyword>
<keyword evidence="3" id="KW-1185">Reference proteome</keyword>
<evidence type="ECO:0000313" key="2">
    <source>
        <dbReference type="EMBL" id="SFQ23442.1"/>
    </source>
</evidence>
<evidence type="ECO:0000313" key="3">
    <source>
        <dbReference type="Proteomes" id="UP000198727"/>
    </source>
</evidence>
<name>A0A1I5WUJ4_9PSEU</name>
<proteinExistence type="predicted"/>
<feature type="transmembrane region" description="Helical" evidence="1">
    <location>
        <begin position="6"/>
        <end position="28"/>
    </location>
</feature>
<gene>
    <name evidence="2" type="ORF">SAMN05421810_105287</name>
</gene>